<dbReference type="PANTHER" id="PTHR13774:SF17">
    <property type="entry name" value="PHENAZINE BIOSYNTHESIS-LIKE DOMAIN-CONTAINING PROTEIN"/>
    <property type="match status" value="1"/>
</dbReference>
<dbReference type="PATRIC" id="fig|1385369.3.peg.4123"/>
<proteinExistence type="inferred from homology"/>
<keyword evidence="5" id="KW-1185">Reference proteome</keyword>
<dbReference type="EMBL" id="AVFL01000015">
    <property type="protein sequence ID" value="EWY38935.1"/>
    <property type="molecule type" value="Genomic_DNA"/>
</dbReference>
<dbReference type="SUPFAM" id="SSF54506">
    <property type="entry name" value="Diaminopimelate epimerase-like"/>
    <property type="match status" value="1"/>
</dbReference>
<dbReference type="PANTHER" id="PTHR13774">
    <property type="entry name" value="PHENAZINE BIOSYNTHESIS PROTEIN"/>
    <property type="match status" value="1"/>
</dbReference>
<protein>
    <submittedName>
        <fullName evidence="4">Isomerase</fullName>
    </submittedName>
</protein>
<dbReference type="InterPro" id="IPR003719">
    <property type="entry name" value="Phenazine_PhzF-like"/>
</dbReference>
<dbReference type="NCBIfam" id="TIGR00654">
    <property type="entry name" value="PhzF_family"/>
    <property type="match status" value="1"/>
</dbReference>
<feature type="active site" evidence="3">
    <location>
        <position position="46"/>
    </location>
</feature>
<keyword evidence="2 4" id="KW-0413">Isomerase</keyword>
<dbReference type="GO" id="GO:0016853">
    <property type="term" value="F:isomerase activity"/>
    <property type="evidence" value="ECO:0007669"/>
    <property type="project" value="UniProtKB-KW"/>
</dbReference>
<dbReference type="Proteomes" id="UP000019486">
    <property type="component" value="Unassembled WGS sequence"/>
</dbReference>
<evidence type="ECO:0000313" key="5">
    <source>
        <dbReference type="Proteomes" id="UP000019486"/>
    </source>
</evidence>
<comment type="caution">
    <text evidence="4">The sequence shown here is derived from an EMBL/GenBank/DDBJ whole genome shotgun (WGS) entry which is preliminary data.</text>
</comment>
<evidence type="ECO:0000313" key="4">
    <source>
        <dbReference type="EMBL" id="EWY38935.1"/>
    </source>
</evidence>
<dbReference type="OrthoDB" id="9788221at2"/>
<dbReference type="STRING" id="1385369.N825_10690"/>
<gene>
    <name evidence="4" type="ORF">N825_10690</name>
</gene>
<dbReference type="GO" id="GO:0005737">
    <property type="term" value="C:cytoplasm"/>
    <property type="evidence" value="ECO:0007669"/>
    <property type="project" value="TreeGrafter"/>
</dbReference>
<reference evidence="4 5" key="1">
    <citation type="submission" date="2013-08" db="EMBL/GenBank/DDBJ databases">
        <title>The genome sequence of Skermanella stibiiresistens.</title>
        <authorList>
            <person name="Zhu W."/>
            <person name="Wang G."/>
        </authorList>
    </citation>
    <scope>NUCLEOTIDE SEQUENCE [LARGE SCALE GENOMIC DNA]</scope>
    <source>
        <strain evidence="4 5">SB22</strain>
    </source>
</reference>
<dbReference type="PIRSF" id="PIRSF016184">
    <property type="entry name" value="PhzC_PhzF"/>
    <property type="match status" value="1"/>
</dbReference>
<dbReference type="Pfam" id="PF02567">
    <property type="entry name" value="PhzC-PhzF"/>
    <property type="match status" value="1"/>
</dbReference>
<organism evidence="4 5">
    <name type="scientific">Skermanella stibiiresistens SB22</name>
    <dbReference type="NCBI Taxonomy" id="1385369"/>
    <lineage>
        <taxon>Bacteria</taxon>
        <taxon>Pseudomonadati</taxon>
        <taxon>Pseudomonadota</taxon>
        <taxon>Alphaproteobacteria</taxon>
        <taxon>Rhodospirillales</taxon>
        <taxon>Azospirillaceae</taxon>
        <taxon>Skermanella</taxon>
    </lineage>
</organism>
<dbReference type="RefSeq" id="WP_037456008.1">
    <property type="nucleotide sequence ID" value="NZ_AVFL01000015.1"/>
</dbReference>
<sequence length="267" mass="28797">MSLRIYQVDAFTDTVFAGNPAAVMPLDTWLPDNTLQDLAAENNLSETAFFVPEGQEGYRLRWFTPAVEVDLCGHATLASAYVIMAILRPGTERVEFATQTAGPLAVTRRDDVYTLDFPSRPAEPLAEGNDVLAASLAEALGGPPPVDILAGARDYMVVYDDVAAVATLKPDMVALAALDRSVLVTAPGVDVDFVSRFFAPGHGIPEDPVTGSTHCALTPYWAARLDKTQLSARQLSARGGQLWCELRGDRVMISGKAMLYMEGTVYL</sequence>
<name>W9GYC7_9PROT</name>
<accession>W9GYC7</accession>
<evidence type="ECO:0000256" key="1">
    <source>
        <dbReference type="ARBA" id="ARBA00008270"/>
    </source>
</evidence>
<evidence type="ECO:0000256" key="3">
    <source>
        <dbReference type="PIRSR" id="PIRSR016184-1"/>
    </source>
</evidence>
<dbReference type="Gene3D" id="3.10.310.10">
    <property type="entry name" value="Diaminopimelate Epimerase, Chain A, domain 1"/>
    <property type="match status" value="2"/>
</dbReference>
<evidence type="ECO:0000256" key="2">
    <source>
        <dbReference type="ARBA" id="ARBA00023235"/>
    </source>
</evidence>
<dbReference type="AlphaFoldDB" id="W9GYC7"/>
<comment type="similarity">
    <text evidence="1">Belongs to the PhzF family.</text>
</comment>